<comment type="caution">
    <text evidence="8">The sequence shown here is derived from an EMBL/GenBank/DDBJ whole genome shotgun (WGS) entry which is preliminary data.</text>
</comment>
<accession>A0A2G8KX75</accession>
<dbReference type="PROSITE" id="PS50055">
    <property type="entry name" value="TYR_PHOSPHATASE_PTP"/>
    <property type="match status" value="2"/>
</dbReference>
<dbReference type="EC" id="3.1.3.48" evidence="1"/>
<evidence type="ECO:0000313" key="8">
    <source>
        <dbReference type="EMBL" id="PIK52616.1"/>
    </source>
</evidence>
<dbReference type="PROSITE" id="PS50056">
    <property type="entry name" value="TYR_PHOSPHATASE_2"/>
    <property type="match status" value="2"/>
</dbReference>
<dbReference type="InterPro" id="IPR003595">
    <property type="entry name" value="Tyr_Pase_cat"/>
</dbReference>
<sequence>MQSFSISEVYIRIKSELGHEKIKRNVDGVGNYDDNPGHYITAEVQKSENEQSFTIGDGNEYGIYYNAPLSKDQEYQVFIGTGSKVEQDVSVVWSDPGLITEAKDANNAAFLVPTLTILAGCCLLPLYWHNSVSMVSQEKEIRSWSNCRHIPLTTHGINAGDAEGDAYEVPKKTSFSALEKTGNCTDSDGYSNGGYVEYEISNKERESDSYDDVENGNKPGIKGSEMNCEVMDIGKATLDKSDLGNPNIRDRGPLPMIDMSPIGRSLDECYEELPGTAESKNVVACRVKIKDLPKQLQDKNSVPKDTITDEFKKLPCGQQHPWTVGILKDENPNSGILPYDHSRVKLHKDSSGSDIGYLNANYIKVQHPQLFIATQDPNEKTTELFWKMVWLEKVEVIINLSQPKTSSSQYWPVSEGTIKINGDYTLIWYKSYLKDVDLLIREIKIAKGDKLHEVKLCHFLSWSDESIPPQSVSFINFIRKVKDLKTTRSHPLLVHCNNGVGATGTFIALYCLMDDLKDSKKTGLSVSSFVNRMRKDRVNMVENELQYCFLYECLVVDLLVPNKTEPEKSKEEITEEFKMLEYCRGFSVWRSSIAGHQRENAAKNRRPTVVPYDFARAILKTPGTFQGFTDYINACVISSCYSKDAFIMTQSPLPTTAEDFWRMIYDYDCAAIVCLNEMDEKDETTCFYWPESGKIQHGNMLVECTHVEDNDKNCSQRRLIVKSKKTKRVVTVDHYQLIEWSQNSDHIDGIIELIGKIKPITEEKKAIVVHCMDGASRCGVFVSILLEISRIRGSKTGRLFETVLKLTGQNPHVMKSLEDYLLCHQLVKAALVDDESKYQEVK</sequence>
<evidence type="ECO:0000256" key="3">
    <source>
        <dbReference type="ARBA" id="ARBA00022912"/>
    </source>
</evidence>
<dbReference type="PRINTS" id="PR00700">
    <property type="entry name" value="PRTYPHPHTASE"/>
</dbReference>
<keyword evidence="2" id="KW-0378">Hydrolase</keyword>
<gene>
    <name evidence="8" type="ORF">BSL78_10497</name>
</gene>
<feature type="domain" description="Tyrosine-protein phosphatase" evidence="6">
    <location>
        <begin position="573"/>
        <end position="830"/>
    </location>
</feature>
<dbReference type="FunFam" id="3.90.190.10:FF:000102">
    <property type="entry name" value="Receptor-type tyrosine-protein phosphatase"/>
    <property type="match status" value="1"/>
</dbReference>
<dbReference type="Pfam" id="PF00102">
    <property type="entry name" value="Y_phosphatase"/>
    <property type="match status" value="2"/>
</dbReference>
<dbReference type="SMART" id="SM00194">
    <property type="entry name" value="PTPc"/>
    <property type="match status" value="2"/>
</dbReference>
<reference evidence="8 9" key="1">
    <citation type="journal article" date="2017" name="PLoS Biol.">
        <title>The sea cucumber genome provides insights into morphological evolution and visceral regeneration.</title>
        <authorList>
            <person name="Zhang X."/>
            <person name="Sun L."/>
            <person name="Yuan J."/>
            <person name="Sun Y."/>
            <person name="Gao Y."/>
            <person name="Zhang L."/>
            <person name="Li S."/>
            <person name="Dai H."/>
            <person name="Hamel J.F."/>
            <person name="Liu C."/>
            <person name="Yu Y."/>
            <person name="Liu S."/>
            <person name="Lin W."/>
            <person name="Guo K."/>
            <person name="Jin S."/>
            <person name="Xu P."/>
            <person name="Storey K.B."/>
            <person name="Huan P."/>
            <person name="Zhang T."/>
            <person name="Zhou Y."/>
            <person name="Zhang J."/>
            <person name="Lin C."/>
            <person name="Li X."/>
            <person name="Xing L."/>
            <person name="Huo D."/>
            <person name="Sun M."/>
            <person name="Wang L."/>
            <person name="Mercier A."/>
            <person name="Li F."/>
            <person name="Yang H."/>
            <person name="Xiang J."/>
        </authorList>
    </citation>
    <scope>NUCLEOTIDE SEQUENCE [LARGE SCALE GENOMIC DNA]</scope>
    <source>
        <strain evidence="8">Shaxun</strain>
        <tissue evidence="8">Muscle</tissue>
    </source>
</reference>
<evidence type="ECO:0000259" key="6">
    <source>
        <dbReference type="PROSITE" id="PS50055"/>
    </source>
</evidence>
<dbReference type="Gene3D" id="3.90.190.10">
    <property type="entry name" value="Protein tyrosine phosphatase superfamily"/>
    <property type="match status" value="2"/>
</dbReference>
<dbReference type="PROSITE" id="PS00383">
    <property type="entry name" value="TYR_PHOSPHATASE_1"/>
    <property type="match status" value="1"/>
</dbReference>
<dbReference type="InterPro" id="IPR000242">
    <property type="entry name" value="PTP_cat"/>
</dbReference>
<feature type="region of interest" description="Disordered" evidence="5">
    <location>
        <begin position="204"/>
        <end position="225"/>
    </location>
</feature>
<dbReference type="SMART" id="SM00404">
    <property type="entry name" value="PTPc_motif"/>
    <property type="match status" value="2"/>
</dbReference>
<evidence type="ECO:0000259" key="7">
    <source>
        <dbReference type="PROSITE" id="PS50056"/>
    </source>
</evidence>
<dbReference type="PANTHER" id="PTHR19134">
    <property type="entry name" value="RECEPTOR-TYPE TYROSINE-PROTEIN PHOSPHATASE"/>
    <property type="match status" value="1"/>
</dbReference>
<dbReference type="GO" id="GO:0004725">
    <property type="term" value="F:protein tyrosine phosphatase activity"/>
    <property type="evidence" value="ECO:0007669"/>
    <property type="project" value="UniProtKB-EC"/>
</dbReference>
<dbReference type="OrthoDB" id="6407541at2759"/>
<evidence type="ECO:0000256" key="5">
    <source>
        <dbReference type="SAM" id="MobiDB-lite"/>
    </source>
</evidence>
<keyword evidence="9" id="KW-1185">Reference proteome</keyword>
<keyword evidence="8" id="KW-0675">Receptor</keyword>
<comment type="catalytic activity">
    <reaction evidence="4">
        <text>O-phospho-L-tyrosyl-[protein] + H2O = L-tyrosyl-[protein] + phosphate</text>
        <dbReference type="Rhea" id="RHEA:10684"/>
        <dbReference type="Rhea" id="RHEA-COMP:10136"/>
        <dbReference type="Rhea" id="RHEA-COMP:20101"/>
        <dbReference type="ChEBI" id="CHEBI:15377"/>
        <dbReference type="ChEBI" id="CHEBI:43474"/>
        <dbReference type="ChEBI" id="CHEBI:46858"/>
        <dbReference type="ChEBI" id="CHEBI:61978"/>
        <dbReference type="EC" id="3.1.3.48"/>
    </reaction>
</comment>
<evidence type="ECO:0000256" key="2">
    <source>
        <dbReference type="ARBA" id="ARBA00022801"/>
    </source>
</evidence>
<dbReference type="PANTHER" id="PTHR19134:SF449">
    <property type="entry name" value="TYROSINE-PROTEIN PHOSPHATASE 1"/>
    <property type="match status" value="1"/>
</dbReference>
<proteinExistence type="predicted"/>
<feature type="domain" description="Tyrosine specific protein phosphatases" evidence="7">
    <location>
        <begin position="748"/>
        <end position="821"/>
    </location>
</feature>
<protein>
    <recommendedName>
        <fullName evidence="1">protein-tyrosine-phosphatase</fullName>
        <ecNumber evidence="1">3.1.3.48</ecNumber>
    </recommendedName>
</protein>
<feature type="domain" description="Tyrosine-protein phosphatase" evidence="6">
    <location>
        <begin position="328"/>
        <end position="557"/>
    </location>
</feature>
<evidence type="ECO:0000313" key="9">
    <source>
        <dbReference type="Proteomes" id="UP000230750"/>
    </source>
</evidence>
<organism evidence="8 9">
    <name type="scientific">Stichopus japonicus</name>
    <name type="common">Sea cucumber</name>
    <dbReference type="NCBI Taxonomy" id="307972"/>
    <lineage>
        <taxon>Eukaryota</taxon>
        <taxon>Metazoa</taxon>
        <taxon>Echinodermata</taxon>
        <taxon>Eleutherozoa</taxon>
        <taxon>Echinozoa</taxon>
        <taxon>Holothuroidea</taxon>
        <taxon>Aspidochirotacea</taxon>
        <taxon>Aspidochirotida</taxon>
        <taxon>Stichopodidae</taxon>
        <taxon>Apostichopus</taxon>
    </lineage>
</organism>
<dbReference type="InterPro" id="IPR050348">
    <property type="entry name" value="Protein-Tyr_Phosphatase"/>
</dbReference>
<dbReference type="InterPro" id="IPR000387">
    <property type="entry name" value="Tyr_Pase_dom"/>
</dbReference>
<dbReference type="Proteomes" id="UP000230750">
    <property type="component" value="Unassembled WGS sequence"/>
</dbReference>
<dbReference type="SUPFAM" id="SSF52799">
    <property type="entry name" value="(Phosphotyrosine protein) phosphatases II"/>
    <property type="match status" value="2"/>
</dbReference>
<keyword evidence="3" id="KW-0904">Protein phosphatase</keyword>
<dbReference type="STRING" id="307972.A0A2G8KX75"/>
<name>A0A2G8KX75_STIJA</name>
<dbReference type="CDD" id="cd00047">
    <property type="entry name" value="PTPc"/>
    <property type="match status" value="2"/>
</dbReference>
<dbReference type="AlphaFoldDB" id="A0A2G8KX75"/>
<evidence type="ECO:0000256" key="4">
    <source>
        <dbReference type="ARBA" id="ARBA00051722"/>
    </source>
</evidence>
<evidence type="ECO:0000256" key="1">
    <source>
        <dbReference type="ARBA" id="ARBA00013064"/>
    </source>
</evidence>
<dbReference type="InterPro" id="IPR016130">
    <property type="entry name" value="Tyr_Pase_AS"/>
</dbReference>
<dbReference type="EMBL" id="MRZV01000321">
    <property type="protein sequence ID" value="PIK52616.1"/>
    <property type="molecule type" value="Genomic_DNA"/>
</dbReference>
<feature type="domain" description="Tyrosine specific protein phosphatases" evidence="7">
    <location>
        <begin position="472"/>
        <end position="548"/>
    </location>
</feature>
<dbReference type="InterPro" id="IPR029021">
    <property type="entry name" value="Prot-tyrosine_phosphatase-like"/>
</dbReference>